<sequence length="107" mass="12325">MNQIQAISQEKKEADIKKLRKSLNFKATPMPSFYRANLPSPSQGSKAVSSNTRSRKAQNQPKYSVCEADASLPSKSNTRNDQSSREYVNIKRTWYYFSRRVRTNECV</sequence>
<dbReference type="PANTHER" id="PTHR46372">
    <property type="entry name" value="PROTEIN WVD2-LIKE 3"/>
    <property type="match status" value="1"/>
</dbReference>
<comment type="caution">
    <text evidence="8">The sequence shown here is derived from an EMBL/GenBank/DDBJ whole genome shotgun (WGS) entry which is preliminary data.</text>
</comment>
<dbReference type="Proteomes" id="UP001341840">
    <property type="component" value="Unassembled WGS sequence"/>
</dbReference>
<evidence type="ECO:0000313" key="8">
    <source>
        <dbReference type="EMBL" id="MED6157701.1"/>
    </source>
</evidence>
<accession>A0ABU6U9L6</accession>
<comment type="similarity">
    <text evidence="2">Belongs to the TPX2 family.</text>
</comment>
<proteinExistence type="inferred from homology"/>
<dbReference type="PANTHER" id="PTHR46372:SF2">
    <property type="entry name" value="PROTEIN WVD2-LIKE 3"/>
    <property type="match status" value="1"/>
</dbReference>
<evidence type="ECO:0000256" key="3">
    <source>
        <dbReference type="ARBA" id="ARBA00022490"/>
    </source>
</evidence>
<evidence type="ECO:0000259" key="7">
    <source>
        <dbReference type="Pfam" id="PF06886"/>
    </source>
</evidence>
<evidence type="ECO:0000313" key="9">
    <source>
        <dbReference type="Proteomes" id="UP001341840"/>
    </source>
</evidence>
<evidence type="ECO:0000256" key="2">
    <source>
        <dbReference type="ARBA" id="ARBA00005885"/>
    </source>
</evidence>
<keyword evidence="5" id="KW-0206">Cytoskeleton</keyword>
<dbReference type="Pfam" id="PF06886">
    <property type="entry name" value="TPX2"/>
    <property type="match status" value="1"/>
</dbReference>
<dbReference type="EMBL" id="JASCZI010120924">
    <property type="protein sequence ID" value="MED6157701.1"/>
    <property type="molecule type" value="Genomic_DNA"/>
</dbReference>
<feature type="compositionally biased region" description="Polar residues" evidence="6">
    <location>
        <begin position="39"/>
        <end position="62"/>
    </location>
</feature>
<comment type="subcellular location">
    <subcellularLocation>
        <location evidence="1">Cytoplasm</location>
        <location evidence="1">Cytoskeleton</location>
    </subcellularLocation>
</comment>
<keyword evidence="3" id="KW-0963">Cytoplasm</keyword>
<organism evidence="8 9">
    <name type="scientific">Stylosanthes scabra</name>
    <dbReference type="NCBI Taxonomy" id="79078"/>
    <lineage>
        <taxon>Eukaryota</taxon>
        <taxon>Viridiplantae</taxon>
        <taxon>Streptophyta</taxon>
        <taxon>Embryophyta</taxon>
        <taxon>Tracheophyta</taxon>
        <taxon>Spermatophyta</taxon>
        <taxon>Magnoliopsida</taxon>
        <taxon>eudicotyledons</taxon>
        <taxon>Gunneridae</taxon>
        <taxon>Pentapetalae</taxon>
        <taxon>rosids</taxon>
        <taxon>fabids</taxon>
        <taxon>Fabales</taxon>
        <taxon>Fabaceae</taxon>
        <taxon>Papilionoideae</taxon>
        <taxon>50 kb inversion clade</taxon>
        <taxon>dalbergioids sensu lato</taxon>
        <taxon>Dalbergieae</taxon>
        <taxon>Pterocarpus clade</taxon>
        <taxon>Stylosanthes</taxon>
    </lineage>
</organism>
<feature type="region of interest" description="Disordered" evidence="6">
    <location>
        <begin position="30"/>
        <end position="85"/>
    </location>
</feature>
<feature type="domain" description="TPX2 C-terminal" evidence="7">
    <location>
        <begin position="2"/>
        <end position="43"/>
    </location>
</feature>
<dbReference type="InterPro" id="IPR027329">
    <property type="entry name" value="TPX2_C"/>
</dbReference>
<gene>
    <name evidence="8" type="ORF">PIB30_025813</name>
</gene>
<evidence type="ECO:0000256" key="1">
    <source>
        <dbReference type="ARBA" id="ARBA00004245"/>
    </source>
</evidence>
<name>A0ABU6U9L6_9FABA</name>
<protein>
    <recommendedName>
        <fullName evidence="7">TPX2 C-terminal domain-containing protein</fullName>
    </recommendedName>
</protein>
<evidence type="ECO:0000256" key="4">
    <source>
        <dbReference type="ARBA" id="ARBA00022701"/>
    </source>
</evidence>
<keyword evidence="4" id="KW-0493">Microtubule</keyword>
<dbReference type="InterPro" id="IPR044806">
    <property type="entry name" value="WVD2/WDL1-4"/>
</dbReference>
<evidence type="ECO:0000256" key="5">
    <source>
        <dbReference type="ARBA" id="ARBA00023212"/>
    </source>
</evidence>
<evidence type="ECO:0000256" key="6">
    <source>
        <dbReference type="SAM" id="MobiDB-lite"/>
    </source>
</evidence>
<keyword evidence="9" id="KW-1185">Reference proteome</keyword>
<reference evidence="8 9" key="1">
    <citation type="journal article" date="2023" name="Plants (Basel)">
        <title>Bridging the Gap: Combining Genomics and Transcriptomics Approaches to Understand Stylosanthes scabra, an Orphan Legume from the Brazilian Caatinga.</title>
        <authorList>
            <person name="Ferreira-Neto J.R.C."/>
            <person name="da Silva M.D."/>
            <person name="Binneck E."/>
            <person name="de Melo N.F."/>
            <person name="da Silva R.H."/>
            <person name="de Melo A.L.T.M."/>
            <person name="Pandolfi V."/>
            <person name="Bustamante F.O."/>
            <person name="Brasileiro-Vidal A.C."/>
            <person name="Benko-Iseppon A.M."/>
        </authorList>
    </citation>
    <scope>NUCLEOTIDE SEQUENCE [LARGE SCALE GENOMIC DNA]</scope>
    <source>
        <tissue evidence="8">Leaves</tissue>
    </source>
</reference>